<keyword evidence="2" id="KW-0175">Coiled coil</keyword>
<dbReference type="AlphaFoldDB" id="A0A212IXZ9"/>
<protein>
    <recommendedName>
        <fullName evidence="3">Tyr recombinase domain-containing protein</fullName>
    </recommendedName>
</protein>
<dbReference type="InterPro" id="IPR013762">
    <property type="entry name" value="Integrase-like_cat_sf"/>
</dbReference>
<evidence type="ECO:0000256" key="1">
    <source>
        <dbReference type="ARBA" id="ARBA00023172"/>
    </source>
</evidence>
<reference evidence="4" key="1">
    <citation type="submission" date="2016-04" db="EMBL/GenBank/DDBJ databases">
        <authorList>
            <person name="Evans L.H."/>
            <person name="Alamgir A."/>
            <person name="Owens N."/>
            <person name="Weber N.D."/>
            <person name="Virtaneva K."/>
            <person name="Barbian K."/>
            <person name="Babar A."/>
            <person name="Rosenke K."/>
        </authorList>
    </citation>
    <scope>NUCLEOTIDE SEQUENCE</scope>
    <source>
        <strain evidence="4">86-1</strain>
    </source>
</reference>
<dbReference type="InterPro" id="IPR002104">
    <property type="entry name" value="Integrase_catalytic"/>
</dbReference>
<sequence>MENIAYQLPSRTNVDVALLMQQNQMLQAEIKRLKEELRVSGATIYQQRRTISEQAKNIRELNKKTIRLLEKDKIVLNKDKVTFMQAFGMKCTEKSILTYLEQFLATQPTWDNLNTDNLQRFSMWLRKSAKNKRGELFNDSTVCTYIARLKVVIKYGYQNSNDASTAIKSARPAKKKKIWLRPSDLRKLVEYVPLSDEEAKVKQTALICAITGCRVSDTLEIKQGNIDGNTLHYTPIKTKNQQCYVKLSDEAVGFLKSLISDSPEQDYSDSNVVLKTIFRNLGMTNKVEIGTPNKPELVEFCDAIHFHSFRHSFATIRYRYSDWTEREIADAMGHSSFNQTFESYICDKSTVTTSEKEANQDSLFV</sequence>
<accession>A0A212IXZ9</accession>
<dbReference type="PANTHER" id="PTHR30349:SF64">
    <property type="entry name" value="PROPHAGE INTEGRASE INTD-RELATED"/>
    <property type="match status" value="1"/>
</dbReference>
<evidence type="ECO:0000256" key="2">
    <source>
        <dbReference type="SAM" id="Coils"/>
    </source>
</evidence>
<dbReference type="Pfam" id="PF00589">
    <property type="entry name" value="Phage_integrase"/>
    <property type="match status" value="1"/>
</dbReference>
<dbReference type="InterPro" id="IPR011010">
    <property type="entry name" value="DNA_brk_join_enz"/>
</dbReference>
<proteinExistence type="predicted"/>
<gene>
    <name evidence="4" type="ORF">KL86DYS1_10513</name>
</gene>
<dbReference type="GO" id="GO:0015074">
    <property type="term" value="P:DNA integration"/>
    <property type="evidence" value="ECO:0007669"/>
    <property type="project" value="InterPro"/>
</dbReference>
<dbReference type="Gene3D" id="1.10.443.10">
    <property type="entry name" value="Intergrase catalytic core"/>
    <property type="match status" value="1"/>
</dbReference>
<evidence type="ECO:0000313" key="4">
    <source>
        <dbReference type="EMBL" id="SBV92078.1"/>
    </source>
</evidence>
<organism evidence="4">
    <name type="scientific">uncultured Dysgonomonas sp</name>
    <dbReference type="NCBI Taxonomy" id="206096"/>
    <lineage>
        <taxon>Bacteria</taxon>
        <taxon>Pseudomonadati</taxon>
        <taxon>Bacteroidota</taxon>
        <taxon>Bacteroidia</taxon>
        <taxon>Bacteroidales</taxon>
        <taxon>Dysgonomonadaceae</taxon>
        <taxon>Dysgonomonas</taxon>
        <taxon>environmental samples</taxon>
    </lineage>
</organism>
<dbReference type="SUPFAM" id="SSF56349">
    <property type="entry name" value="DNA breaking-rejoining enzymes"/>
    <property type="match status" value="1"/>
</dbReference>
<dbReference type="PROSITE" id="PS51898">
    <property type="entry name" value="TYR_RECOMBINASE"/>
    <property type="match status" value="1"/>
</dbReference>
<dbReference type="Pfam" id="PF13102">
    <property type="entry name" value="Phage_int_SAM_5"/>
    <property type="match status" value="1"/>
</dbReference>
<evidence type="ECO:0000259" key="3">
    <source>
        <dbReference type="PROSITE" id="PS51898"/>
    </source>
</evidence>
<dbReference type="InterPro" id="IPR025269">
    <property type="entry name" value="SAM-like_dom"/>
</dbReference>
<dbReference type="PANTHER" id="PTHR30349">
    <property type="entry name" value="PHAGE INTEGRASE-RELATED"/>
    <property type="match status" value="1"/>
</dbReference>
<dbReference type="GO" id="GO:0006310">
    <property type="term" value="P:DNA recombination"/>
    <property type="evidence" value="ECO:0007669"/>
    <property type="project" value="UniProtKB-KW"/>
</dbReference>
<keyword evidence="1" id="KW-0233">DNA recombination</keyword>
<dbReference type="GO" id="GO:0003677">
    <property type="term" value="F:DNA binding"/>
    <property type="evidence" value="ECO:0007669"/>
    <property type="project" value="InterPro"/>
</dbReference>
<feature type="coiled-coil region" evidence="2">
    <location>
        <begin position="16"/>
        <end position="43"/>
    </location>
</feature>
<dbReference type="InterPro" id="IPR050090">
    <property type="entry name" value="Tyrosine_recombinase_XerCD"/>
</dbReference>
<dbReference type="EMBL" id="FLUM01000001">
    <property type="protein sequence ID" value="SBV92078.1"/>
    <property type="molecule type" value="Genomic_DNA"/>
</dbReference>
<name>A0A212IXZ9_9BACT</name>
<feature type="domain" description="Tyr recombinase" evidence="3">
    <location>
        <begin position="175"/>
        <end position="359"/>
    </location>
</feature>